<dbReference type="InterPro" id="IPR036388">
    <property type="entry name" value="WH-like_DNA-bd_sf"/>
</dbReference>
<reference evidence="3" key="1">
    <citation type="submission" date="2019-09" db="EMBL/GenBank/DDBJ databases">
        <title>Antimicrobial potential of Antarctic Bacteria.</title>
        <authorList>
            <person name="Benaud N."/>
            <person name="Edwards R.J."/>
            <person name="Ferrari B.C."/>
        </authorList>
    </citation>
    <scope>NUCLEOTIDE SEQUENCE [LARGE SCALE GENOMIC DNA]</scope>
    <source>
        <strain evidence="3">INR9</strain>
    </source>
</reference>
<evidence type="ECO:0000313" key="3">
    <source>
        <dbReference type="Proteomes" id="UP000515511"/>
    </source>
</evidence>
<evidence type="ECO:0000313" key="2">
    <source>
        <dbReference type="EMBL" id="QNE33767.1"/>
    </source>
</evidence>
<dbReference type="KEGG" id="lse:F1C12_00485"/>
<dbReference type="GO" id="GO:0003700">
    <property type="term" value="F:DNA-binding transcription factor activity"/>
    <property type="evidence" value="ECO:0007669"/>
    <property type="project" value="InterPro"/>
</dbReference>
<dbReference type="CDD" id="cd00090">
    <property type="entry name" value="HTH_ARSR"/>
    <property type="match status" value="1"/>
</dbReference>
<gene>
    <name evidence="2" type="ORF">F1C12_00485</name>
</gene>
<dbReference type="Gene3D" id="1.10.10.10">
    <property type="entry name" value="Winged helix-like DNA-binding domain superfamily/Winged helix DNA-binding domain"/>
    <property type="match status" value="1"/>
</dbReference>
<feature type="domain" description="HTH arsR-type" evidence="1">
    <location>
        <begin position="7"/>
        <end position="98"/>
    </location>
</feature>
<evidence type="ECO:0000259" key="1">
    <source>
        <dbReference type="SMART" id="SM00418"/>
    </source>
</evidence>
<sequence>MTDDDVAAVAALAEPARRELVRILTAEGGPLGRDELAERAGLTRATAAFQLEKLVDAGVLVTEFRHRGEKRGPGSGRPAKFYSLAHDELVAAVPPRRYDLAGELLAGAVERSDSTGLPVRECLLAVAAEQGAARSDPSRPVAETLDGLGYDPVDDDAGGYVLANCPFHRLSSRHTDVICSANTVFVSALSAGASDGREAWLEPLAGGCCVRVGAAAGEQAAG</sequence>
<dbReference type="Proteomes" id="UP000515511">
    <property type="component" value="Chromosome"/>
</dbReference>
<proteinExistence type="predicted"/>
<dbReference type="RefSeq" id="WP_185276937.1">
    <property type="nucleotide sequence ID" value="NZ_CP043641.1"/>
</dbReference>
<dbReference type="Pfam" id="PF12840">
    <property type="entry name" value="HTH_20"/>
    <property type="match status" value="1"/>
</dbReference>
<dbReference type="InterPro" id="IPR011991">
    <property type="entry name" value="ArsR-like_HTH"/>
</dbReference>
<dbReference type="EMBL" id="CP043641">
    <property type="protein sequence ID" value="QNE33767.1"/>
    <property type="molecule type" value="Genomic_DNA"/>
</dbReference>
<accession>A0A7G6Y5K2</accession>
<protein>
    <submittedName>
        <fullName evidence="2">Helix-turn-helix domain-containing protein</fullName>
    </submittedName>
</protein>
<name>A0A7G6Y5K2_9MICO</name>
<dbReference type="SMART" id="SM00418">
    <property type="entry name" value="HTH_ARSR"/>
    <property type="match status" value="1"/>
</dbReference>
<dbReference type="SUPFAM" id="SSF46785">
    <property type="entry name" value="Winged helix' DNA-binding domain"/>
    <property type="match status" value="1"/>
</dbReference>
<dbReference type="InterPro" id="IPR036390">
    <property type="entry name" value="WH_DNA-bd_sf"/>
</dbReference>
<organism evidence="2 3">
    <name type="scientific">Leifsonia shinshuensis</name>
    <dbReference type="NCBI Taxonomy" id="150026"/>
    <lineage>
        <taxon>Bacteria</taxon>
        <taxon>Bacillati</taxon>
        <taxon>Actinomycetota</taxon>
        <taxon>Actinomycetes</taxon>
        <taxon>Micrococcales</taxon>
        <taxon>Microbacteriaceae</taxon>
        <taxon>Leifsonia</taxon>
    </lineage>
</organism>
<dbReference type="AlphaFoldDB" id="A0A7G6Y5K2"/>
<dbReference type="InterPro" id="IPR001845">
    <property type="entry name" value="HTH_ArsR_DNA-bd_dom"/>
</dbReference>